<evidence type="ECO:0000256" key="3">
    <source>
        <dbReference type="ARBA" id="ARBA00022801"/>
    </source>
</evidence>
<dbReference type="GO" id="GO:0004252">
    <property type="term" value="F:serine-type endopeptidase activity"/>
    <property type="evidence" value="ECO:0007669"/>
    <property type="project" value="InterPro"/>
</dbReference>
<comment type="caution">
    <text evidence="7">The sequence shown here is derived from an EMBL/GenBank/DDBJ whole genome shotgun (WGS) entry which is preliminary data.</text>
</comment>
<keyword evidence="8" id="KW-1185">Reference proteome</keyword>
<keyword evidence="5" id="KW-1133">Transmembrane helix</keyword>
<dbReference type="RefSeq" id="WP_066338692.1">
    <property type="nucleotide sequence ID" value="NZ_LWSG01000043.1"/>
</dbReference>
<dbReference type="SMART" id="SM00228">
    <property type="entry name" value="PDZ"/>
    <property type="match status" value="1"/>
</dbReference>
<keyword evidence="5" id="KW-0472">Membrane</keyword>
<dbReference type="InterPro" id="IPR009003">
    <property type="entry name" value="Peptidase_S1_PA"/>
</dbReference>
<dbReference type="AlphaFoldDB" id="A0A179SN19"/>
<keyword evidence="2 7" id="KW-0645">Protease</keyword>
<gene>
    <name evidence="7" type="ORF">A6K24_10855</name>
</gene>
<keyword evidence="3" id="KW-0378">Hydrolase</keyword>
<dbReference type="CDD" id="cd06781">
    <property type="entry name" value="cpPDZ_BsHtra-like"/>
    <property type="match status" value="1"/>
</dbReference>
<sequence length="411" mass="43837">MVIVVGYYDQDYENYNSKRQKGNRGGWFLAGLVGAILGGLLMLFALPALSNFNFLPYDMDLSGEVDQQEDGIASTGEVKNVSVEVNTAITGIVDEVSDAVVGVVNLQEAGFWNETGEAGTGSGVIYKKDGKNAFVVTNHHVIAGASQVEISLSDGTRVPAEILGSDELTDLAVLRVDSEKIKQVAQFGDSDKVKPGEPVIAIGNPLGLQFSGSVTQGIISGTERAIPIDSNGDGQVDWNAEVIQTDAAINPGNSGGALINIDGKVIGINSMKIAQSAVEGIGLAIPANLAIPIIDDLETYSEVRRPYMGIAMRSLNEVSSYHWEQTLKLPKDIESGIVVMSVEPISPAAQAGLQELDVITEFAGQEVKDIIELRKILYKQEVGNTVEFTYYRGGEKQTGKMKLGEQDVLGS</sequence>
<protein>
    <submittedName>
        <fullName evidence="7">Serine protease</fullName>
    </submittedName>
</protein>
<dbReference type="Pfam" id="PF13180">
    <property type="entry name" value="PDZ_2"/>
    <property type="match status" value="1"/>
</dbReference>
<keyword evidence="5" id="KW-0812">Transmembrane</keyword>
<proteinExistence type="inferred from homology"/>
<feature type="domain" description="PDZ" evidence="6">
    <location>
        <begin position="306"/>
        <end position="394"/>
    </location>
</feature>
<dbReference type="Pfam" id="PF13365">
    <property type="entry name" value="Trypsin_2"/>
    <property type="match status" value="1"/>
</dbReference>
<comment type="similarity">
    <text evidence="1">Belongs to the peptidase S1C family.</text>
</comment>
<evidence type="ECO:0000313" key="7">
    <source>
        <dbReference type="EMBL" id="OAS83115.1"/>
    </source>
</evidence>
<dbReference type="Gene3D" id="2.30.42.10">
    <property type="match status" value="1"/>
</dbReference>
<evidence type="ECO:0000259" key="6">
    <source>
        <dbReference type="SMART" id="SM00228"/>
    </source>
</evidence>
<name>A0A179SN19_9BACI</name>
<dbReference type="SUPFAM" id="SSF50156">
    <property type="entry name" value="PDZ domain-like"/>
    <property type="match status" value="1"/>
</dbReference>
<evidence type="ECO:0000256" key="2">
    <source>
        <dbReference type="ARBA" id="ARBA00022670"/>
    </source>
</evidence>
<dbReference type="SUPFAM" id="SSF50494">
    <property type="entry name" value="Trypsin-like serine proteases"/>
    <property type="match status" value="1"/>
</dbReference>
<evidence type="ECO:0000256" key="1">
    <source>
        <dbReference type="ARBA" id="ARBA00010541"/>
    </source>
</evidence>
<keyword evidence="4" id="KW-0720">Serine protease</keyword>
<dbReference type="InterPro" id="IPR001940">
    <property type="entry name" value="Peptidase_S1C"/>
</dbReference>
<dbReference type="STRING" id="152268.A6K24_10855"/>
<dbReference type="InterPro" id="IPR043504">
    <property type="entry name" value="Peptidase_S1_PA_chymotrypsin"/>
</dbReference>
<dbReference type="Proteomes" id="UP000078534">
    <property type="component" value="Unassembled WGS sequence"/>
</dbReference>
<dbReference type="PANTHER" id="PTHR22939">
    <property type="entry name" value="SERINE PROTEASE FAMILY S1C HTRA-RELATED"/>
    <property type="match status" value="1"/>
</dbReference>
<dbReference type="InterPro" id="IPR001478">
    <property type="entry name" value="PDZ"/>
</dbReference>
<dbReference type="GO" id="GO:0006508">
    <property type="term" value="P:proteolysis"/>
    <property type="evidence" value="ECO:0007669"/>
    <property type="project" value="UniProtKB-KW"/>
</dbReference>
<evidence type="ECO:0000256" key="4">
    <source>
        <dbReference type="ARBA" id="ARBA00022825"/>
    </source>
</evidence>
<organism evidence="7 8">
    <name type="scientific">Metabacillus litoralis</name>
    <dbReference type="NCBI Taxonomy" id="152268"/>
    <lineage>
        <taxon>Bacteria</taxon>
        <taxon>Bacillati</taxon>
        <taxon>Bacillota</taxon>
        <taxon>Bacilli</taxon>
        <taxon>Bacillales</taxon>
        <taxon>Bacillaceae</taxon>
        <taxon>Metabacillus</taxon>
    </lineage>
</organism>
<evidence type="ECO:0000256" key="5">
    <source>
        <dbReference type="SAM" id="Phobius"/>
    </source>
</evidence>
<accession>A0A179SN19</accession>
<dbReference type="EMBL" id="LWSG01000043">
    <property type="protein sequence ID" value="OAS83115.1"/>
    <property type="molecule type" value="Genomic_DNA"/>
</dbReference>
<reference evidence="8" key="1">
    <citation type="submission" date="2016-04" db="EMBL/GenBank/DDBJ databases">
        <authorList>
            <person name="Lyu Z."/>
            <person name="Lyu W."/>
        </authorList>
    </citation>
    <scope>NUCLEOTIDE SEQUENCE [LARGE SCALE GENOMIC DNA]</scope>
    <source>
        <strain evidence="8">C44</strain>
    </source>
</reference>
<evidence type="ECO:0000313" key="8">
    <source>
        <dbReference type="Proteomes" id="UP000078534"/>
    </source>
</evidence>
<dbReference type="Gene3D" id="2.40.10.10">
    <property type="entry name" value="Trypsin-like serine proteases"/>
    <property type="match status" value="2"/>
</dbReference>
<feature type="transmembrane region" description="Helical" evidence="5">
    <location>
        <begin position="27"/>
        <end position="49"/>
    </location>
</feature>
<dbReference type="InterPro" id="IPR036034">
    <property type="entry name" value="PDZ_sf"/>
</dbReference>
<dbReference type="PANTHER" id="PTHR22939:SF129">
    <property type="entry name" value="SERINE PROTEASE HTRA2, MITOCHONDRIAL"/>
    <property type="match status" value="1"/>
</dbReference>
<dbReference type="PRINTS" id="PR00834">
    <property type="entry name" value="PROTEASES2C"/>
</dbReference>